<protein>
    <recommendedName>
        <fullName evidence="4">Dimethyl sulfoxide reductase</fullName>
    </recommendedName>
</protein>
<name>A0A081K8H3_9GAMM</name>
<comment type="caution">
    <text evidence="2">The sequence shown here is derived from an EMBL/GenBank/DDBJ whole genome shotgun (WGS) entry which is preliminary data.</text>
</comment>
<evidence type="ECO:0008006" key="4">
    <source>
        <dbReference type="Google" id="ProtNLM"/>
    </source>
</evidence>
<keyword evidence="1" id="KW-1133">Transmembrane helix</keyword>
<dbReference type="GO" id="GO:0009390">
    <property type="term" value="C:dimethyl sulfoxide reductase complex"/>
    <property type="evidence" value="ECO:0007669"/>
    <property type="project" value="TreeGrafter"/>
</dbReference>
<dbReference type="GO" id="GO:0009389">
    <property type="term" value="F:dimethyl sulfoxide reductase activity"/>
    <property type="evidence" value="ECO:0007669"/>
    <property type="project" value="TreeGrafter"/>
</dbReference>
<dbReference type="AlphaFoldDB" id="A0A081K8H3"/>
<dbReference type="GO" id="GO:0005886">
    <property type="term" value="C:plasma membrane"/>
    <property type="evidence" value="ECO:0007669"/>
    <property type="project" value="TreeGrafter"/>
</dbReference>
<evidence type="ECO:0000313" key="2">
    <source>
        <dbReference type="EMBL" id="KEI70449.1"/>
    </source>
</evidence>
<dbReference type="STRING" id="305900.GV64_06615"/>
<dbReference type="PANTHER" id="PTHR38095:SF2">
    <property type="entry name" value="ANAEROBIC DIMETHYL SULFOXIDE REDUCTASE CHAIN C"/>
    <property type="match status" value="1"/>
</dbReference>
<reference evidence="2 3" key="1">
    <citation type="submission" date="2014-06" db="EMBL/GenBank/DDBJ databases">
        <title>Whole Genome Sequences of Three Symbiotic Endozoicomonas Bacteria.</title>
        <authorList>
            <person name="Neave M.J."/>
            <person name="Apprill A."/>
            <person name="Voolstra C.R."/>
        </authorList>
    </citation>
    <scope>NUCLEOTIDE SEQUENCE [LARGE SCALE GENOMIC DNA]</scope>
    <source>
        <strain evidence="2 3">DSM 22380</strain>
    </source>
</reference>
<keyword evidence="1" id="KW-0812">Transmembrane</keyword>
<evidence type="ECO:0000256" key="1">
    <source>
        <dbReference type="SAM" id="Phobius"/>
    </source>
</evidence>
<feature type="transmembrane region" description="Helical" evidence="1">
    <location>
        <begin position="238"/>
        <end position="258"/>
    </location>
</feature>
<evidence type="ECO:0000313" key="3">
    <source>
        <dbReference type="Proteomes" id="UP000027997"/>
    </source>
</evidence>
<sequence length="267" mass="28474">MENLSLVVFTVLGQGAAGMAFVLALQGLSRKEPPGGRLTVSYSVMIVLLGIAGMASLLHLGQPFRAINVLGGLAHGSPLSWEIVSVALFGAIAALVSMLHIRRHPLANNRVLQVTTAIAGLVMVFTMSRVYNLHTVDPWFSIWTPVQFMMTSLVLGFASVITLDAMHSTGMQWMRVGVTVSALLTFMSIPLFVLFLGSLPGMTTILADNGLTMARCALLAVGALLLGMPLVNRKYIPACSIAGVACLVASELAGRVMFYDLLAFRIL</sequence>
<feature type="transmembrane region" description="Helical" evidence="1">
    <location>
        <begin position="176"/>
        <end position="199"/>
    </location>
</feature>
<feature type="transmembrane region" description="Helical" evidence="1">
    <location>
        <begin position="40"/>
        <end position="59"/>
    </location>
</feature>
<dbReference type="Proteomes" id="UP000027997">
    <property type="component" value="Unassembled WGS sequence"/>
</dbReference>
<proteinExistence type="predicted"/>
<dbReference type="PANTHER" id="PTHR38095">
    <property type="entry name" value="ANAEROBIC DIMETHYL SULFOXIDE REDUCTASE CHAIN YNFH"/>
    <property type="match status" value="1"/>
</dbReference>
<dbReference type="InterPro" id="IPR007059">
    <property type="entry name" value="DmsC"/>
</dbReference>
<dbReference type="eggNOG" id="COG3302">
    <property type="taxonomic scope" value="Bacteria"/>
</dbReference>
<keyword evidence="1" id="KW-0472">Membrane</keyword>
<organism evidence="2 3">
    <name type="scientific">Endozoicomonas elysicola</name>
    <dbReference type="NCBI Taxonomy" id="305900"/>
    <lineage>
        <taxon>Bacteria</taxon>
        <taxon>Pseudomonadati</taxon>
        <taxon>Pseudomonadota</taxon>
        <taxon>Gammaproteobacteria</taxon>
        <taxon>Oceanospirillales</taxon>
        <taxon>Endozoicomonadaceae</taxon>
        <taxon>Endozoicomonas</taxon>
    </lineage>
</organism>
<gene>
    <name evidence="2" type="ORF">GV64_06615</name>
</gene>
<dbReference type="RefSeq" id="WP_051087771.1">
    <property type="nucleotide sequence ID" value="NZ_JOJP01000001.1"/>
</dbReference>
<feature type="transmembrane region" description="Helical" evidence="1">
    <location>
        <begin position="111"/>
        <end position="130"/>
    </location>
</feature>
<dbReference type="EMBL" id="JOJP01000001">
    <property type="protein sequence ID" value="KEI70449.1"/>
    <property type="molecule type" value="Genomic_DNA"/>
</dbReference>
<dbReference type="GO" id="GO:0019645">
    <property type="term" value="P:anaerobic electron transport chain"/>
    <property type="evidence" value="ECO:0007669"/>
    <property type="project" value="InterPro"/>
</dbReference>
<accession>A0A081K8H3</accession>
<dbReference type="Pfam" id="PF04976">
    <property type="entry name" value="DmsC"/>
    <property type="match status" value="1"/>
</dbReference>
<feature type="transmembrane region" description="Helical" evidence="1">
    <location>
        <begin position="211"/>
        <end position="231"/>
    </location>
</feature>
<feature type="transmembrane region" description="Helical" evidence="1">
    <location>
        <begin position="79"/>
        <end position="99"/>
    </location>
</feature>
<feature type="transmembrane region" description="Helical" evidence="1">
    <location>
        <begin position="142"/>
        <end position="164"/>
    </location>
</feature>
<keyword evidence="3" id="KW-1185">Reference proteome</keyword>
<feature type="transmembrane region" description="Helical" evidence="1">
    <location>
        <begin position="6"/>
        <end position="28"/>
    </location>
</feature>